<evidence type="ECO:0000313" key="4">
    <source>
        <dbReference type="Proteomes" id="UP001163156"/>
    </source>
</evidence>
<dbReference type="Pfam" id="PF13590">
    <property type="entry name" value="DUF4136"/>
    <property type="match status" value="1"/>
</dbReference>
<dbReference type="Gene3D" id="3.30.160.670">
    <property type="match status" value="1"/>
</dbReference>
<keyword evidence="1" id="KW-0732">Signal</keyword>
<gene>
    <name evidence="3" type="ORF">OM944_16975</name>
</gene>
<accession>A0ABY6MFX1</accession>
<evidence type="ECO:0000313" key="3">
    <source>
        <dbReference type="EMBL" id="UZD22339.1"/>
    </source>
</evidence>
<dbReference type="PROSITE" id="PS51257">
    <property type="entry name" value="PROKAR_LIPOPROTEIN"/>
    <property type="match status" value="1"/>
</dbReference>
<evidence type="ECO:0000256" key="1">
    <source>
        <dbReference type="SAM" id="SignalP"/>
    </source>
</evidence>
<dbReference type="InterPro" id="IPR025411">
    <property type="entry name" value="DUF4136"/>
</dbReference>
<dbReference type="EMBL" id="CP110226">
    <property type="protein sequence ID" value="UZD22339.1"/>
    <property type="molecule type" value="Genomic_DNA"/>
</dbReference>
<name>A0ABY6MFX1_9BACT</name>
<feature type="domain" description="DUF4136" evidence="2">
    <location>
        <begin position="36"/>
        <end position="172"/>
    </location>
</feature>
<proteinExistence type="predicted"/>
<feature type="chain" id="PRO_5046211391" evidence="1">
    <location>
        <begin position="19"/>
        <end position="173"/>
    </location>
</feature>
<organism evidence="3 4">
    <name type="scientific">Algoriphagus halophytocola</name>
    <dbReference type="NCBI Taxonomy" id="2991499"/>
    <lineage>
        <taxon>Bacteria</taxon>
        <taxon>Pseudomonadati</taxon>
        <taxon>Bacteroidota</taxon>
        <taxon>Cytophagia</taxon>
        <taxon>Cytophagales</taxon>
        <taxon>Cyclobacteriaceae</taxon>
        <taxon>Algoriphagus</taxon>
    </lineage>
</organism>
<protein>
    <submittedName>
        <fullName evidence="3">DUF4136 domain-containing protein</fullName>
    </submittedName>
</protein>
<evidence type="ECO:0000259" key="2">
    <source>
        <dbReference type="Pfam" id="PF13590"/>
    </source>
</evidence>
<dbReference type="RefSeq" id="WP_264808799.1">
    <property type="nucleotide sequence ID" value="NZ_CP110226.1"/>
</dbReference>
<sequence>MGVVSRILCICVFFISLASCKSSDQLAVQTIGKSDALKNYRTFYFVEKALHSDELIEFDASFKEKLEGMGFKEEAENPDFLVQSLKVSKDFVQEVGSYISDPSSSGTVTTPSVGYSDFIINSFEAGRLIFLIQDTKSNDIVWMGVGSGIFPKKEREKQLLTAQAIEAMLADFK</sequence>
<dbReference type="Proteomes" id="UP001163156">
    <property type="component" value="Chromosome"/>
</dbReference>
<feature type="signal peptide" evidence="1">
    <location>
        <begin position="1"/>
        <end position="18"/>
    </location>
</feature>
<reference evidence="3" key="1">
    <citation type="submission" date="2022-10" db="EMBL/GenBank/DDBJ databases">
        <title>Algoriphagus sp. a novel bacteria isolate from halophytes salicornia europaea.</title>
        <authorList>
            <person name="Peng Y."/>
            <person name="Jiang L."/>
            <person name="Lee J."/>
        </authorList>
    </citation>
    <scope>NUCLEOTIDE SEQUENCE</scope>
    <source>
        <strain evidence="3">TR-M5</strain>
    </source>
</reference>
<keyword evidence="4" id="KW-1185">Reference proteome</keyword>